<dbReference type="Proteomes" id="UP000663814">
    <property type="component" value="Unassembled WGS sequence"/>
</dbReference>
<name>A0ABS7X944_9GAMM</name>
<comment type="caution">
    <text evidence="2">The sequence shown here is derived from an EMBL/GenBank/DDBJ whole genome shotgun (WGS) entry which is preliminary data.</text>
</comment>
<evidence type="ECO:0000313" key="2">
    <source>
        <dbReference type="EMBL" id="MBZ9612071.1"/>
    </source>
</evidence>
<dbReference type="Pfam" id="PF20531">
    <property type="entry name" value="DUF6746"/>
    <property type="match status" value="1"/>
</dbReference>
<evidence type="ECO:0000256" key="1">
    <source>
        <dbReference type="SAM" id="SignalP"/>
    </source>
</evidence>
<gene>
    <name evidence="2" type="ORF">I4W93_010740</name>
</gene>
<evidence type="ECO:0000313" key="3">
    <source>
        <dbReference type="Proteomes" id="UP000663814"/>
    </source>
</evidence>
<feature type="chain" id="PRO_5046426618" evidence="1">
    <location>
        <begin position="24"/>
        <end position="124"/>
    </location>
</feature>
<keyword evidence="1" id="KW-0732">Signal</keyword>
<keyword evidence="3" id="KW-1185">Reference proteome</keyword>
<protein>
    <submittedName>
        <fullName evidence="2">Uncharacterized protein</fullName>
    </submittedName>
</protein>
<accession>A0ABS7X944</accession>
<feature type="signal peptide" evidence="1">
    <location>
        <begin position="1"/>
        <end position="23"/>
    </location>
</feature>
<proteinExistence type="predicted"/>
<sequence>MMKLCLTAVLLLSSALLSTPVSASERPDHYKGKPADTLQQAVANFSEYNEKLNALLKAELTPQAMADIHQLTYTIEVALEKIHTETGKLKDTLEELHVASEHMDMASAKRSGDAYINAAQTLVK</sequence>
<organism evidence="2 3">
    <name type="scientific">Rheinheimera maricola</name>
    <dbReference type="NCBI Taxonomy" id="2793282"/>
    <lineage>
        <taxon>Bacteria</taxon>
        <taxon>Pseudomonadati</taxon>
        <taxon>Pseudomonadota</taxon>
        <taxon>Gammaproteobacteria</taxon>
        <taxon>Chromatiales</taxon>
        <taxon>Chromatiaceae</taxon>
        <taxon>Rheinheimera</taxon>
    </lineage>
</organism>
<dbReference type="EMBL" id="JAERPS020000003">
    <property type="protein sequence ID" value="MBZ9612071.1"/>
    <property type="molecule type" value="Genomic_DNA"/>
</dbReference>
<reference evidence="2 3" key="2">
    <citation type="submission" date="2021-08" db="EMBL/GenBank/DDBJ databases">
        <title>Rheinheimera aquimaris sp. nov., isolated from seawater of the East Sea in Korea.</title>
        <authorList>
            <person name="Kim K.H."/>
            <person name="Wenting R."/>
            <person name="Kim K.R."/>
            <person name="Jeon C.O."/>
        </authorList>
    </citation>
    <scope>NUCLEOTIDE SEQUENCE [LARGE SCALE GENOMIC DNA]</scope>
    <source>
        <strain evidence="2 3">MA-13</strain>
    </source>
</reference>
<dbReference type="InterPro" id="IPR046634">
    <property type="entry name" value="DUF6746"/>
</dbReference>
<dbReference type="RefSeq" id="WP_224673384.1">
    <property type="nucleotide sequence ID" value="NZ_JAERPS020000003.1"/>
</dbReference>
<reference evidence="2 3" key="1">
    <citation type="submission" date="2020-12" db="EMBL/GenBank/DDBJ databases">
        <authorList>
            <person name="Ruan W."/>
            <person name="Khan S.A."/>
            <person name="Jeon C.O."/>
        </authorList>
    </citation>
    <scope>NUCLEOTIDE SEQUENCE [LARGE SCALE GENOMIC DNA]</scope>
    <source>
        <strain evidence="2 3">MA-13</strain>
    </source>
</reference>